<evidence type="ECO:0000313" key="2">
    <source>
        <dbReference type="EMBL" id="ASV76893.1"/>
    </source>
</evidence>
<dbReference type="RefSeq" id="WP_095416570.1">
    <property type="nucleotide sequence ID" value="NZ_CP018477.1"/>
</dbReference>
<accession>A0A286RLN6</accession>
<name>A0A286RLN6_9BACT</name>
<keyword evidence="3" id="KW-1185">Reference proteome</keyword>
<evidence type="ECO:0000256" key="1">
    <source>
        <dbReference type="SAM" id="MobiDB-lite"/>
    </source>
</evidence>
<dbReference type="AlphaFoldDB" id="A0A286RLN6"/>
<feature type="region of interest" description="Disordered" evidence="1">
    <location>
        <begin position="17"/>
        <end position="39"/>
    </location>
</feature>
<feature type="compositionally biased region" description="Low complexity" evidence="1">
    <location>
        <begin position="22"/>
        <end position="39"/>
    </location>
</feature>
<dbReference type="KEGG" id="ttf:THTE_4292"/>
<proteinExistence type="predicted"/>
<dbReference type="Proteomes" id="UP000215086">
    <property type="component" value="Chromosome"/>
</dbReference>
<dbReference type="EMBL" id="CP018477">
    <property type="protein sequence ID" value="ASV76893.1"/>
    <property type="molecule type" value="Genomic_DNA"/>
</dbReference>
<reference evidence="2 3" key="1">
    <citation type="journal article" name="Front. Microbiol.">
        <title>Sugar Metabolism of the First Thermophilic Planctomycete Thermogutta terrifontis: Comparative Genomic and Transcriptomic Approaches.</title>
        <authorList>
            <person name="Elcheninov A.G."/>
            <person name="Menzel P."/>
            <person name="Gudbergsdottir S.R."/>
            <person name="Slesarev A.I."/>
            <person name="Kadnikov V.V."/>
            <person name="Krogh A."/>
            <person name="Bonch-Osmolovskaya E.A."/>
            <person name="Peng X."/>
            <person name="Kublanov I.V."/>
        </authorList>
    </citation>
    <scope>NUCLEOTIDE SEQUENCE [LARGE SCALE GENOMIC DNA]</scope>
    <source>
        <strain evidence="2 3">R1</strain>
    </source>
</reference>
<protein>
    <submittedName>
        <fullName evidence="2">Uncharacterized protein</fullName>
    </submittedName>
</protein>
<evidence type="ECO:0000313" key="3">
    <source>
        <dbReference type="Proteomes" id="UP000215086"/>
    </source>
</evidence>
<organism evidence="2 3">
    <name type="scientific">Thermogutta terrifontis</name>
    <dbReference type="NCBI Taxonomy" id="1331910"/>
    <lineage>
        <taxon>Bacteria</taxon>
        <taxon>Pseudomonadati</taxon>
        <taxon>Planctomycetota</taxon>
        <taxon>Planctomycetia</taxon>
        <taxon>Pirellulales</taxon>
        <taxon>Thermoguttaceae</taxon>
        <taxon>Thermogutta</taxon>
    </lineage>
</organism>
<sequence>MQIPGLFIRGLLTGGLGPSSRTGQTEAAQTGQTAENESPSTLLTGLLTGDEGRLSVARRILESYDVTHITPRQFSEMLEKMRDAGLITDAEFNELAKIRTDLSEAGVEPDEAVDLLSFYQQRLRRLELWGEENPDGTLPTLRTAWEKRLQWLEKVATARQNATASLPPTSPAINLDEIV</sequence>
<gene>
    <name evidence="2" type="ORF">THTE_4292</name>
</gene>